<name>A0A933LQQ8_UNCTE</name>
<accession>A0A933LQQ8</accession>
<keyword evidence="1" id="KW-0472">Membrane</keyword>
<keyword evidence="1" id="KW-0812">Transmembrane</keyword>
<dbReference type="EMBL" id="JACQWF010000380">
    <property type="protein sequence ID" value="MBI4596428.1"/>
    <property type="molecule type" value="Genomic_DNA"/>
</dbReference>
<protein>
    <submittedName>
        <fullName evidence="2">Type II toxin-antitoxin system RelE/ParE family toxin</fullName>
    </submittedName>
</protein>
<gene>
    <name evidence="2" type="ORF">HY730_08645</name>
</gene>
<reference evidence="2" key="1">
    <citation type="submission" date="2020-07" db="EMBL/GenBank/DDBJ databases">
        <title>Huge and variable diversity of episymbiotic CPR bacteria and DPANN archaea in groundwater ecosystems.</title>
        <authorList>
            <person name="He C.Y."/>
            <person name="Keren R."/>
            <person name="Whittaker M."/>
            <person name="Farag I.F."/>
            <person name="Doudna J."/>
            <person name="Cate J.H.D."/>
            <person name="Banfield J.F."/>
        </authorList>
    </citation>
    <scope>NUCLEOTIDE SEQUENCE</scope>
    <source>
        <strain evidence="2">NC_groundwater_1482_Ag_S-0.65um_47_24</strain>
    </source>
</reference>
<dbReference type="InterPro" id="IPR009241">
    <property type="entry name" value="HigB-like"/>
</dbReference>
<keyword evidence="1" id="KW-1133">Transmembrane helix</keyword>
<evidence type="ECO:0000313" key="3">
    <source>
        <dbReference type="Proteomes" id="UP000772181"/>
    </source>
</evidence>
<sequence>MKFHINYWRNLSGKAPVEEYIDAINNKEEKAKLLSTLTGVQKFGTNAVGVEFRQIKGKLWELKIKSHGNQHRIFYVVFTGSEMILLHAYLKKTPKAPEKERKIAEQRLKQLMESKDEKRS</sequence>
<evidence type="ECO:0000313" key="2">
    <source>
        <dbReference type="EMBL" id="MBI4596428.1"/>
    </source>
</evidence>
<organism evidence="2 3">
    <name type="scientific">Tectimicrobiota bacterium</name>
    <dbReference type="NCBI Taxonomy" id="2528274"/>
    <lineage>
        <taxon>Bacteria</taxon>
        <taxon>Pseudomonadati</taxon>
        <taxon>Nitrospinota/Tectimicrobiota group</taxon>
        <taxon>Candidatus Tectimicrobiota</taxon>
    </lineage>
</organism>
<dbReference type="Pfam" id="PF05973">
    <property type="entry name" value="Gp49"/>
    <property type="match status" value="1"/>
</dbReference>
<feature type="transmembrane region" description="Helical" evidence="1">
    <location>
        <begin position="73"/>
        <end position="90"/>
    </location>
</feature>
<comment type="caution">
    <text evidence="2">The sequence shown here is derived from an EMBL/GenBank/DDBJ whole genome shotgun (WGS) entry which is preliminary data.</text>
</comment>
<dbReference type="Proteomes" id="UP000772181">
    <property type="component" value="Unassembled WGS sequence"/>
</dbReference>
<evidence type="ECO:0000256" key="1">
    <source>
        <dbReference type="SAM" id="Phobius"/>
    </source>
</evidence>
<proteinExistence type="predicted"/>
<dbReference type="AlphaFoldDB" id="A0A933LQQ8"/>